<gene>
    <name evidence="4" type="ORF">BIW11_01661</name>
</gene>
<dbReference type="InterPro" id="IPR051714">
    <property type="entry name" value="Znf_CCHC_NABP"/>
</dbReference>
<comment type="caution">
    <text evidence="4">The sequence shown here is derived from an EMBL/GenBank/DDBJ whole genome shotgun (WGS) entry which is preliminary data.</text>
</comment>
<dbReference type="InterPro" id="IPR001878">
    <property type="entry name" value="Znf_CCHC"/>
</dbReference>
<accession>A0A1V9XAI3</accession>
<dbReference type="STRING" id="418985.A0A1V9XAI3"/>
<dbReference type="InParanoid" id="A0A1V9XAI3"/>
<organism evidence="4 5">
    <name type="scientific">Tropilaelaps mercedesae</name>
    <dbReference type="NCBI Taxonomy" id="418985"/>
    <lineage>
        <taxon>Eukaryota</taxon>
        <taxon>Metazoa</taxon>
        <taxon>Ecdysozoa</taxon>
        <taxon>Arthropoda</taxon>
        <taxon>Chelicerata</taxon>
        <taxon>Arachnida</taxon>
        <taxon>Acari</taxon>
        <taxon>Parasitiformes</taxon>
        <taxon>Mesostigmata</taxon>
        <taxon>Gamasina</taxon>
        <taxon>Dermanyssoidea</taxon>
        <taxon>Laelapidae</taxon>
        <taxon>Tropilaelaps</taxon>
    </lineage>
</organism>
<dbReference type="Gene3D" id="4.10.60.10">
    <property type="entry name" value="Zinc finger, CCHC-type"/>
    <property type="match status" value="3"/>
</dbReference>
<evidence type="ECO:0000313" key="4">
    <source>
        <dbReference type="EMBL" id="OQR70565.1"/>
    </source>
</evidence>
<keyword evidence="4" id="KW-0238">DNA-binding</keyword>
<dbReference type="GO" id="GO:0003677">
    <property type="term" value="F:DNA binding"/>
    <property type="evidence" value="ECO:0007669"/>
    <property type="project" value="UniProtKB-KW"/>
</dbReference>
<dbReference type="SMART" id="SM00343">
    <property type="entry name" value="ZnF_C2HC"/>
    <property type="match status" value="3"/>
</dbReference>
<protein>
    <submittedName>
        <fullName evidence="4">DNA-binding protein HEXBP-like</fullName>
    </submittedName>
</protein>
<dbReference type="GO" id="GO:0008270">
    <property type="term" value="F:zinc ion binding"/>
    <property type="evidence" value="ECO:0007669"/>
    <property type="project" value="UniProtKB-KW"/>
</dbReference>
<dbReference type="EMBL" id="MNPL01017142">
    <property type="protein sequence ID" value="OQR70565.1"/>
    <property type="molecule type" value="Genomic_DNA"/>
</dbReference>
<evidence type="ECO:0000256" key="1">
    <source>
        <dbReference type="PROSITE-ProRule" id="PRU00047"/>
    </source>
</evidence>
<dbReference type="OrthoDB" id="6509069at2759"/>
<dbReference type="SUPFAM" id="SSF57756">
    <property type="entry name" value="Retrovirus zinc finger-like domains"/>
    <property type="match status" value="2"/>
</dbReference>
<feature type="domain" description="CCHC-type" evidence="3">
    <location>
        <begin position="86"/>
        <end position="99"/>
    </location>
</feature>
<keyword evidence="1" id="KW-0863">Zinc-finger</keyword>
<keyword evidence="1" id="KW-0479">Metal-binding</keyword>
<evidence type="ECO:0000256" key="2">
    <source>
        <dbReference type="SAM" id="MobiDB-lite"/>
    </source>
</evidence>
<dbReference type="Pfam" id="PF00098">
    <property type="entry name" value="zf-CCHC"/>
    <property type="match status" value="3"/>
</dbReference>
<name>A0A1V9XAI3_9ACAR</name>
<dbReference type="InterPro" id="IPR036875">
    <property type="entry name" value="Znf_CCHC_sf"/>
</dbReference>
<dbReference type="Proteomes" id="UP000192247">
    <property type="component" value="Unassembled WGS sequence"/>
</dbReference>
<evidence type="ECO:0000259" key="3">
    <source>
        <dbReference type="PROSITE" id="PS50158"/>
    </source>
</evidence>
<proteinExistence type="predicted"/>
<dbReference type="PROSITE" id="PS50158">
    <property type="entry name" value="ZF_CCHC"/>
    <property type="match status" value="3"/>
</dbReference>
<feature type="domain" description="CCHC-type" evidence="3">
    <location>
        <begin position="64"/>
        <end position="78"/>
    </location>
</feature>
<reference evidence="4 5" key="1">
    <citation type="journal article" date="2017" name="Gigascience">
        <title>Draft genome of the honey bee ectoparasitic mite, Tropilaelaps mercedesae, is shaped by the parasitic life history.</title>
        <authorList>
            <person name="Dong X."/>
            <person name="Armstrong S.D."/>
            <person name="Xia D."/>
            <person name="Makepeace B.L."/>
            <person name="Darby A.C."/>
            <person name="Kadowaki T."/>
        </authorList>
    </citation>
    <scope>NUCLEOTIDE SEQUENCE [LARGE SCALE GENOMIC DNA]</scope>
    <source>
        <strain evidence="4">Wuxi-XJTLU</strain>
    </source>
</reference>
<feature type="region of interest" description="Disordered" evidence="2">
    <location>
        <begin position="36"/>
        <end position="60"/>
    </location>
</feature>
<keyword evidence="1" id="KW-0862">Zinc</keyword>
<keyword evidence="5" id="KW-1185">Reference proteome</keyword>
<dbReference type="AlphaFoldDB" id="A0A1V9XAI3"/>
<feature type="compositionally biased region" description="Gly residues" evidence="2">
    <location>
        <begin position="46"/>
        <end position="60"/>
    </location>
</feature>
<sequence length="104" mass="10800">MSSSECYRCHKTGHFARECPEVGLGGYGGGRSGGYGGRGNFDQHRSGGGQRFGGSGGGGGSRGCYNCGKEGHMARDCPTASEGRSCYRCHQTGHISRDCTVSVV</sequence>
<dbReference type="PANTHER" id="PTHR23002">
    <property type="entry name" value="ZINC FINGER CCHC DOMAIN CONTAINING PROTEIN"/>
    <property type="match status" value="1"/>
</dbReference>
<feature type="domain" description="CCHC-type" evidence="3">
    <location>
        <begin position="6"/>
        <end position="21"/>
    </location>
</feature>
<evidence type="ECO:0000313" key="5">
    <source>
        <dbReference type="Proteomes" id="UP000192247"/>
    </source>
</evidence>